<keyword evidence="2" id="KW-1185">Reference proteome</keyword>
<reference evidence="2" key="1">
    <citation type="submission" date="2024-04" db="EMBL/GenBank/DDBJ databases">
        <title>Salinicola lusitanus LLJ914,a marine bacterium isolated from the Okinawa Trough.</title>
        <authorList>
            <person name="Li J."/>
        </authorList>
    </citation>
    <scope>NUCLEOTIDE SEQUENCE [LARGE SCALE GENOMIC DNA]</scope>
</reference>
<accession>A0AAW0MVI8</accession>
<evidence type="ECO:0000313" key="2">
    <source>
        <dbReference type="Proteomes" id="UP001460270"/>
    </source>
</evidence>
<dbReference type="Proteomes" id="UP001460270">
    <property type="component" value="Unassembled WGS sequence"/>
</dbReference>
<evidence type="ECO:0000313" key="1">
    <source>
        <dbReference type="EMBL" id="KAK7880892.1"/>
    </source>
</evidence>
<gene>
    <name evidence="1" type="ORF">WMY93_032465</name>
</gene>
<proteinExistence type="predicted"/>
<protein>
    <submittedName>
        <fullName evidence="1">Uncharacterized protein</fullName>
    </submittedName>
</protein>
<dbReference type="EMBL" id="JBBPFD010000040">
    <property type="protein sequence ID" value="KAK7880892.1"/>
    <property type="molecule type" value="Genomic_DNA"/>
</dbReference>
<organism evidence="1 2">
    <name type="scientific">Mugilogobius chulae</name>
    <name type="common">yellowstripe goby</name>
    <dbReference type="NCBI Taxonomy" id="88201"/>
    <lineage>
        <taxon>Eukaryota</taxon>
        <taxon>Metazoa</taxon>
        <taxon>Chordata</taxon>
        <taxon>Craniata</taxon>
        <taxon>Vertebrata</taxon>
        <taxon>Euteleostomi</taxon>
        <taxon>Actinopterygii</taxon>
        <taxon>Neopterygii</taxon>
        <taxon>Teleostei</taxon>
        <taxon>Neoteleostei</taxon>
        <taxon>Acanthomorphata</taxon>
        <taxon>Gobiaria</taxon>
        <taxon>Gobiiformes</taxon>
        <taxon>Gobioidei</taxon>
        <taxon>Gobiidae</taxon>
        <taxon>Gobionellinae</taxon>
        <taxon>Mugilogobius</taxon>
    </lineage>
</organism>
<name>A0AAW0MVI8_9GOBI</name>
<comment type="caution">
    <text evidence="1">The sequence shown here is derived from an EMBL/GenBank/DDBJ whole genome shotgun (WGS) entry which is preliminary data.</text>
</comment>
<sequence>MQTPHRKAPGGPGVEPAPVPAALTRMTVGCALLSGVNNASAHLRGSESSLGVSITGQDGAVAPLVLPEPPLCSVGSFRCLSLQQICVNANNNIPEYALLQRKHAQTWNVRKKISG</sequence>
<dbReference type="AlphaFoldDB" id="A0AAW0MVI8"/>